<evidence type="ECO:0000313" key="4">
    <source>
        <dbReference type="Proteomes" id="UP001589627"/>
    </source>
</evidence>
<gene>
    <name evidence="3" type="ORF">ACFFNX_44095</name>
</gene>
<dbReference type="InterPro" id="IPR050438">
    <property type="entry name" value="LMW_PTPase"/>
</dbReference>
<protein>
    <recommendedName>
        <fullName evidence="1">protein-tyrosine-phosphatase</fullName>
        <ecNumber evidence="1">3.1.3.48</ecNumber>
    </recommendedName>
</protein>
<name>A0ABV5YVV5_9ACTN</name>
<organism evidence="3 4">
    <name type="scientific">Actinoallomurus acaciae</name>
    <dbReference type="NCBI Taxonomy" id="502577"/>
    <lineage>
        <taxon>Bacteria</taxon>
        <taxon>Bacillati</taxon>
        <taxon>Actinomycetota</taxon>
        <taxon>Actinomycetes</taxon>
        <taxon>Streptosporangiales</taxon>
        <taxon>Thermomonosporaceae</taxon>
        <taxon>Actinoallomurus</taxon>
    </lineage>
</organism>
<sequence length="117" mass="12432">MAEDFRIVVVCTANICRSPMAEVMIRHALRDAGPDAAGVVAESAGVYGHEGSPIAPGSASALRALGIEDDGHRGRRLTPAIVAAAVRLLTMEERHREAILAGTPEARDRTFALREFA</sequence>
<dbReference type="SMART" id="SM00226">
    <property type="entry name" value="LMWPc"/>
    <property type="match status" value="1"/>
</dbReference>
<reference evidence="3 4" key="1">
    <citation type="submission" date="2024-09" db="EMBL/GenBank/DDBJ databases">
        <authorList>
            <person name="Sun Q."/>
            <person name="Mori K."/>
        </authorList>
    </citation>
    <scope>NUCLEOTIDE SEQUENCE [LARGE SCALE GENOMIC DNA]</scope>
    <source>
        <strain evidence="3 4">TBRC 0563</strain>
    </source>
</reference>
<dbReference type="RefSeq" id="WP_378212232.1">
    <property type="nucleotide sequence ID" value="NZ_JBHLZP010000647.1"/>
</dbReference>
<feature type="non-terminal residue" evidence="3">
    <location>
        <position position="117"/>
    </location>
</feature>
<dbReference type="EC" id="3.1.3.48" evidence="1"/>
<evidence type="ECO:0000259" key="2">
    <source>
        <dbReference type="SMART" id="SM00226"/>
    </source>
</evidence>
<dbReference type="Pfam" id="PF01451">
    <property type="entry name" value="LMWPc"/>
    <property type="match status" value="1"/>
</dbReference>
<evidence type="ECO:0000256" key="1">
    <source>
        <dbReference type="ARBA" id="ARBA00013064"/>
    </source>
</evidence>
<accession>A0ABV5YVV5</accession>
<dbReference type="EMBL" id="JBHLZP010000647">
    <property type="protein sequence ID" value="MFB9839150.1"/>
    <property type="molecule type" value="Genomic_DNA"/>
</dbReference>
<dbReference type="PANTHER" id="PTHR11717:SF7">
    <property type="entry name" value="LOW MOLECULAR WEIGHT PHOSPHOTYROSINE PROTEIN PHOSPHATASE"/>
    <property type="match status" value="1"/>
</dbReference>
<dbReference type="Proteomes" id="UP001589627">
    <property type="component" value="Unassembled WGS sequence"/>
</dbReference>
<feature type="domain" description="Phosphotyrosine protein phosphatase I" evidence="2">
    <location>
        <begin position="5"/>
        <end position="115"/>
    </location>
</feature>
<comment type="caution">
    <text evidence="3">The sequence shown here is derived from an EMBL/GenBank/DDBJ whole genome shotgun (WGS) entry which is preliminary data.</text>
</comment>
<dbReference type="InterPro" id="IPR023485">
    <property type="entry name" value="Ptyr_pPase"/>
</dbReference>
<dbReference type="PANTHER" id="PTHR11717">
    <property type="entry name" value="LOW MOLECULAR WEIGHT PROTEIN TYROSINE PHOSPHATASE"/>
    <property type="match status" value="1"/>
</dbReference>
<evidence type="ECO:0000313" key="3">
    <source>
        <dbReference type="EMBL" id="MFB9839150.1"/>
    </source>
</evidence>
<dbReference type="Gene3D" id="3.40.50.2300">
    <property type="match status" value="1"/>
</dbReference>
<proteinExistence type="predicted"/>
<dbReference type="InterPro" id="IPR036196">
    <property type="entry name" value="Ptyr_pPase_sf"/>
</dbReference>
<keyword evidence="4" id="KW-1185">Reference proteome</keyword>
<dbReference type="SUPFAM" id="SSF52788">
    <property type="entry name" value="Phosphotyrosine protein phosphatases I"/>
    <property type="match status" value="1"/>
</dbReference>